<sequence>MDKNYYEILGINPNTEQSLIKAAAQAKANAINEAFRQLSDTERQQAQSKIQMQVNEINEAFRVLNDVEQRKMYDAQRVNQQQASSRATPKRQLPVVDAGAITAQSSNKEGNSFGRLLERMTITPPTLKDIIIFVLALLFFLYMLSGLFVEPQGPSEPSKLSLGAMQKKVP</sequence>
<evidence type="ECO:0000256" key="2">
    <source>
        <dbReference type="SAM" id="Phobius"/>
    </source>
</evidence>
<evidence type="ECO:0000313" key="4">
    <source>
        <dbReference type="EMBL" id="EIJ41931.1"/>
    </source>
</evidence>
<reference evidence="4 5" key="1">
    <citation type="submission" date="2011-11" db="EMBL/GenBank/DDBJ databases">
        <title>Improved High-Quality Draft sequence of Beggiatoa alba B18lD.</title>
        <authorList>
            <consortium name="US DOE Joint Genome Institute"/>
            <person name="Lucas S."/>
            <person name="Han J."/>
            <person name="Lapidus A."/>
            <person name="Cheng J.-F."/>
            <person name="Goodwin L."/>
            <person name="Pitluck S."/>
            <person name="Peters L."/>
            <person name="Mikhailova N."/>
            <person name="Held B."/>
            <person name="Detter J.C."/>
            <person name="Han C."/>
            <person name="Tapia R."/>
            <person name="Land M."/>
            <person name="Hauser L."/>
            <person name="Kyrpides N."/>
            <person name="Ivanova N."/>
            <person name="Pagani I."/>
            <person name="Samuel K."/>
            <person name="Teske A."/>
            <person name="Mueller J."/>
            <person name="Woyke T."/>
        </authorList>
    </citation>
    <scope>NUCLEOTIDE SEQUENCE [LARGE SCALE GENOMIC DNA]</scope>
    <source>
        <strain evidence="4 5">B18LD</strain>
    </source>
</reference>
<dbReference type="InterPro" id="IPR001623">
    <property type="entry name" value="DnaJ_domain"/>
</dbReference>
<dbReference type="OrthoDB" id="9779622at2"/>
<protein>
    <recommendedName>
        <fullName evidence="3">J domain-containing protein</fullName>
    </recommendedName>
</protein>
<feature type="transmembrane region" description="Helical" evidence="2">
    <location>
        <begin position="130"/>
        <end position="149"/>
    </location>
</feature>
<accession>I3CE88</accession>
<keyword evidence="2" id="KW-1133">Transmembrane helix</keyword>
<dbReference type="RefSeq" id="WP_002684329.1">
    <property type="nucleotide sequence ID" value="NZ_JH600070.1"/>
</dbReference>
<evidence type="ECO:0000259" key="3">
    <source>
        <dbReference type="PROSITE" id="PS50076"/>
    </source>
</evidence>
<name>I3CE88_9GAMM</name>
<dbReference type="InterPro" id="IPR036869">
    <property type="entry name" value="J_dom_sf"/>
</dbReference>
<dbReference type="Proteomes" id="UP000005744">
    <property type="component" value="Unassembled WGS sequence"/>
</dbReference>
<evidence type="ECO:0000313" key="5">
    <source>
        <dbReference type="Proteomes" id="UP000005744"/>
    </source>
</evidence>
<dbReference type="STRING" id="395493.BegalDRAFT_1028"/>
<dbReference type="PROSITE" id="PS50076">
    <property type="entry name" value="DNAJ_2"/>
    <property type="match status" value="1"/>
</dbReference>
<feature type="domain" description="J" evidence="3">
    <location>
        <begin position="4"/>
        <end position="77"/>
    </location>
</feature>
<organism evidence="4 5">
    <name type="scientific">Beggiatoa alba B18LD</name>
    <dbReference type="NCBI Taxonomy" id="395493"/>
    <lineage>
        <taxon>Bacteria</taxon>
        <taxon>Pseudomonadati</taxon>
        <taxon>Pseudomonadota</taxon>
        <taxon>Gammaproteobacteria</taxon>
        <taxon>Thiotrichales</taxon>
        <taxon>Thiotrichaceae</taxon>
        <taxon>Beggiatoa</taxon>
    </lineage>
</organism>
<dbReference type="AlphaFoldDB" id="I3CE88"/>
<evidence type="ECO:0000256" key="1">
    <source>
        <dbReference type="ARBA" id="ARBA00023186"/>
    </source>
</evidence>
<keyword evidence="2" id="KW-0472">Membrane</keyword>
<gene>
    <name evidence="4" type="ORF">BegalDRAFT_1028</name>
</gene>
<keyword evidence="1" id="KW-0143">Chaperone</keyword>
<dbReference type="HOGENOM" id="CLU_1567632_0_0_6"/>
<proteinExistence type="predicted"/>
<keyword evidence="5" id="KW-1185">Reference proteome</keyword>
<dbReference type="EMBL" id="JH600070">
    <property type="protein sequence ID" value="EIJ41931.1"/>
    <property type="molecule type" value="Genomic_DNA"/>
</dbReference>
<keyword evidence="2" id="KW-0812">Transmembrane</keyword>
<dbReference type="Gene3D" id="1.10.287.110">
    <property type="entry name" value="DnaJ domain"/>
    <property type="match status" value="1"/>
</dbReference>
<dbReference type="SUPFAM" id="SSF46565">
    <property type="entry name" value="Chaperone J-domain"/>
    <property type="match status" value="1"/>
</dbReference>